<sequence length="435" mass="49963">MQFDLILFISAAFHLCLCPFTKVEESFNLQAIHDILYLKANFSEYDHHVFPGVVPRTFIGPLVTSALAAPLVFLLQFQEMNKFFSQIVVRAVFGSCVLFSLMKLKRTIIHIFGTHVAKWFVLISASQFHFMFYLTRTLPNIMALPLVLMALHWWIRRQYMSFLWASAAAVIIFRFELALFFGFLVLFELFYRRISLLKVLRIGIPAGIVCLIITVGVDSFMWQRPLWPEGEVLYFNLILNRSSEWGTSPFLWYFYSAIPRGLAFSLIFAVLGAFFDSRIRRLLIPPILFVFAYSFLPHKELRFIIYVFPVFNIAAAVACARLWMLRFKGPFRGFLSLAAASHLIGNVLFTAFLLSISATNYPGGYAISKLHQLESPDANVSVHITNLAAQTGVTRFTQCNSNWNYDKRENLTVDSPEFSVSRIFFSKLKLVTHQI</sequence>
<evidence type="ECO:0000256" key="12">
    <source>
        <dbReference type="RuleBase" id="RU363075"/>
    </source>
</evidence>
<dbReference type="InterPro" id="IPR005599">
    <property type="entry name" value="GPI_mannosylTrfase"/>
</dbReference>
<feature type="transmembrane region" description="Helical" evidence="12">
    <location>
        <begin position="58"/>
        <end position="76"/>
    </location>
</feature>
<evidence type="ECO:0000256" key="9">
    <source>
        <dbReference type="ARBA" id="ARBA00023136"/>
    </source>
</evidence>
<dbReference type="GO" id="GO:0005789">
    <property type="term" value="C:endoplasmic reticulum membrane"/>
    <property type="evidence" value="ECO:0007669"/>
    <property type="project" value="UniProtKB-SubCell"/>
</dbReference>
<dbReference type="EC" id="2.4.1.-" evidence="12"/>
<keyword evidence="4 12" id="KW-0328">Glycosyltransferase</keyword>
<protein>
    <recommendedName>
        <fullName evidence="12">Mannosyltransferase</fullName>
        <ecNumber evidence="12">2.4.1.-</ecNumber>
    </recommendedName>
</protein>
<keyword evidence="15" id="KW-1185">Reference proteome</keyword>
<evidence type="ECO:0000313" key="14">
    <source>
        <dbReference type="EMBL" id="CAH0767202.1"/>
    </source>
</evidence>
<evidence type="ECO:0000256" key="4">
    <source>
        <dbReference type="ARBA" id="ARBA00022676"/>
    </source>
</evidence>
<keyword evidence="8 12" id="KW-1133">Transmembrane helix</keyword>
<evidence type="ECO:0000256" key="11">
    <source>
        <dbReference type="ARBA" id="ARBA00048899"/>
    </source>
</evidence>
<feature type="transmembrane region" description="Helical" evidence="12">
    <location>
        <begin position="108"/>
        <end position="125"/>
    </location>
</feature>
<feature type="transmembrane region" description="Helical" evidence="12">
    <location>
        <begin position="250"/>
        <end position="275"/>
    </location>
</feature>
<dbReference type="PANTHER" id="PTHR22760">
    <property type="entry name" value="GLYCOSYLTRANSFERASE"/>
    <property type="match status" value="1"/>
</dbReference>
<feature type="signal peptide" evidence="13">
    <location>
        <begin position="1"/>
        <end position="18"/>
    </location>
</feature>
<evidence type="ECO:0000313" key="15">
    <source>
        <dbReference type="Proteomes" id="UP001152759"/>
    </source>
</evidence>
<comment type="subcellular location">
    <subcellularLocation>
        <location evidence="1 12">Endoplasmic reticulum membrane</location>
        <topology evidence="1 12">Multi-pass membrane protein</topology>
    </subcellularLocation>
</comment>
<evidence type="ECO:0000256" key="1">
    <source>
        <dbReference type="ARBA" id="ARBA00004477"/>
    </source>
</evidence>
<dbReference type="Proteomes" id="UP001152759">
    <property type="component" value="Chromosome 2"/>
</dbReference>
<dbReference type="Pfam" id="PF03901">
    <property type="entry name" value="Glyco_transf_22"/>
    <property type="match status" value="1"/>
</dbReference>
<evidence type="ECO:0000256" key="5">
    <source>
        <dbReference type="ARBA" id="ARBA00022679"/>
    </source>
</evidence>
<feature type="transmembrane region" description="Helical" evidence="12">
    <location>
        <begin position="161"/>
        <end position="187"/>
    </location>
</feature>
<evidence type="ECO:0000256" key="2">
    <source>
        <dbReference type="ARBA" id="ARBA00004922"/>
    </source>
</evidence>
<dbReference type="GO" id="GO:0006487">
    <property type="term" value="P:protein N-linked glycosylation"/>
    <property type="evidence" value="ECO:0007669"/>
    <property type="project" value="TreeGrafter"/>
</dbReference>
<comment type="similarity">
    <text evidence="3 12">Belongs to the glycosyltransferase 22 family.</text>
</comment>
<comment type="function">
    <text evidence="10">Mannosyltransferase that operates in the biosynthetic pathway of dolichol-linked oligosaccharides, the glycan precursors employed in protein asparagine (N)-glycosylation. The assembly of dolichol-linked oligosaccharides begins on the cytosolic side of the endoplasmic reticulum membrane and finishes in its lumen. The sequential addition of sugars to dolichol pyrophosphate produces dolichol-linked oligosaccharides containing fourteen sugars, including two GlcNAcs, nine mannoses and three glucoses. Once assembled, the oligosaccharide is transferred from the lipid to nascent proteins by oligosaccharyltransferases. In the lumen of the endoplasmic reticulum, adds the eighth mannose residue in an alpha-1,6 linkage onto Man(7)GlcNAc(2)-PP-dolichol to produce Man(8)GlcNAc(2)-PP-dolichol.</text>
</comment>
<dbReference type="PANTHER" id="PTHR22760:SF1">
    <property type="entry name" value="DOL-P-MAN:MAN(7)GLCNAC(2)-PP-DOL ALPHA-1,6-MANNOSYLTRANSFERASE"/>
    <property type="match status" value="1"/>
</dbReference>
<dbReference type="AlphaFoldDB" id="A0A9P0CAR5"/>
<evidence type="ECO:0000256" key="8">
    <source>
        <dbReference type="ARBA" id="ARBA00022989"/>
    </source>
</evidence>
<feature type="transmembrane region" description="Helical" evidence="12">
    <location>
        <begin position="199"/>
        <end position="222"/>
    </location>
</feature>
<evidence type="ECO:0000256" key="7">
    <source>
        <dbReference type="ARBA" id="ARBA00022824"/>
    </source>
</evidence>
<proteinExistence type="inferred from homology"/>
<evidence type="ECO:0000256" key="6">
    <source>
        <dbReference type="ARBA" id="ARBA00022692"/>
    </source>
</evidence>
<accession>A0A9P0CAR5</accession>
<name>A0A9P0CAR5_BEMTA</name>
<evidence type="ECO:0000256" key="10">
    <source>
        <dbReference type="ARBA" id="ARBA00044721"/>
    </source>
</evidence>
<evidence type="ECO:0000256" key="3">
    <source>
        <dbReference type="ARBA" id="ARBA00007063"/>
    </source>
</evidence>
<keyword evidence="9 12" id="KW-0472">Membrane</keyword>
<dbReference type="GO" id="GO:0052917">
    <property type="term" value="F:dol-P-Man:Man(7)GlcNAc(2)-PP-Dol alpha-1,6-mannosyltransferase activity"/>
    <property type="evidence" value="ECO:0007669"/>
    <property type="project" value="UniProtKB-EC"/>
</dbReference>
<keyword evidence="13" id="KW-0732">Signal</keyword>
<evidence type="ECO:0000256" key="13">
    <source>
        <dbReference type="SAM" id="SignalP"/>
    </source>
</evidence>
<comment type="pathway">
    <text evidence="2">Protein modification; protein glycosylation.</text>
</comment>
<organism evidence="14 15">
    <name type="scientific">Bemisia tabaci</name>
    <name type="common">Sweetpotato whitefly</name>
    <name type="synonym">Aleurodes tabaci</name>
    <dbReference type="NCBI Taxonomy" id="7038"/>
    <lineage>
        <taxon>Eukaryota</taxon>
        <taxon>Metazoa</taxon>
        <taxon>Ecdysozoa</taxon>
        <taxon>Arthropoda</taxon>
        <taxon>Hexapoda</taxon>
        <taxon>Insecta</taxon>
        <taxon>Pterygota</taxon>
        <taxon>Neoptera</taxon>
        <taxon>Paraneoptera</taxon>
        <taxon>Hemiptera</taxon>
        <taxon>Sternorrhyncha</taxon>
        <taxon>Aleyrodoidea</taxon>
        <taxon>Aleyrodidae</taxon>
        <taxon>Aleyrodinae</taxon>
        <taxon>Bemisia</taxon>
    </lineage>
</organism>
<keyword evidence="7 12" id="KW-0256">Endoplasmic reticulum</keyword>
<reference evidence="14" key="1">
    <citation type="submission" date="2021-12" db="EMBL/GenBank/DDBJ databases">
        <authorList>
            <person name="King R."/>
        </authorList>
    </citation>
    <scope>NUCLEOTIDE SEQUENCE</scope>
</reference>
<feature type="transmembrane region" description="Helical" evidence="12">
    <location>
        <begin position="83"/>
        <end position="102"/>
    </location>
</feature>
<feature type="transmembrane region" description="Helical" evidence="12">
    <location>
        <begin position="303"/>
        <end position="323"/>
    </location>
</feature>
<feature type="transmembrane region" description="Helical" evidence="12">
    <location>
        <begin position="137"/>
        <end position="155"/>
    </location>
</feature>
<keyword evidence="6 12" id="KW-0812">Transmembrane</keyword>
<feature type="transmembrane region" description="Helical" evidence="12">
    <location>
        <begin position="335"/>
        <end position="356"/>
    </location>
</feature>
<keyword evidence="5" id="KW-0808">Transferase</keyword>
<comment type="catalytic activity">
    <reaction evidence="11">
        <text>an alpha-D-Man-(1-&gt;2)-alpha-D-Man-(1-&gt;2)-alpha-D-Man-(1-&gt;3)-[alpha-D-Man-(1-&gt;2)-alpha-D-Man-(1-&gt;3)-alpha-D-Man-(1-&gt;6)]-beta-D-Man-(1-&gt;4)-beta-D-GlcNAc-(1-&gt;4)-alpha-D-GlcNAc-diphospho-di-trans,poly-cis-dolichol + a di-trans,poly-cis-dolichyl beta-D-mannosyl phosphate = an alpha-D-Man-(1-&gt;2)-alpha-D-Man-(1-&gt;2)-alpha-D-Man-(1-&gt;3)-[alpha-D-Man-(1-&gt;2)-alpha-D-Man-(1-&gt;3)-[alpha-D-Man-(1-&gt;6)]-alpha-D-Man-(1-&gt;6)]-beta-D-Man-(1-&gt;4)-beta-D-GlcNAc-(1-&gt;4)-alpha-D-GlcNAc-diphospho-di-trans,poly-cis-dolichol + a di-trans,poly-cis-dolichyl phosphate + H(+)</text>
        <dbReference type="Rhea" id="RHEA:29535"/>
        <dbReference type="Rhea" id="RHEA-COMP:19498"/>
        <dbReference type="Rhea" id="RHEA-COMP:19501"/>
        <dbReference type="Rhea" id="RHEA-COMP:19518"/>
        <dbReference type="Rhea" id="RHEA-COMP:19519"/>
        <dbReference type="ChEBI" id="CHEBI:15378"/>
        <dbReference type="ChEBI" id="CHEBI:57683"/>
        <dbReference type="ChEBI" id="CHEBI:58211"/>
        <dbReference type="ChEBI" id="CHEBI:132517"/>
        <dbReference type="ChEBI" id="CHEBI:132519"/>
        <dbReference type="EC" id="2.4.1.260"/>
    </reaction>
    <physiologicalReaction direction="left-to-right" evidence="11">
        <dbReference type="Rhea" id="RHEA:29536"/>
    </physiologicalReaction>
</comment>
<dbReference type="EMBL" id="OU963863">
    <property type="protein sequence ID" value="CAH0767202.1"/>
    <property type="molecule type" value="Genomic_DNA"/>
</dbReference>
<feature type="chain" id="PRO_5040125962" description="Mannosyltransferase" evidence="13">
    <location>
        <begin position="19"/>
        <end position="435"/>
    </location>
</feature>
<gene>
    <name evidence="14" type="ORF">BEMITA_LOCUS4625</name>
</gene>